<dbReference type="KEGG" id="vg:65131936"/>
<reference evidence="1 2" key="1">
    <citation type="submission" date="2020-07" db="EMBL/GenBank/DDBJ databases">
        <title>Taxonomic proposal: Crassvirales, a new order of highly abundant and diverse bacterial viruses.</title>
        <authorList>
            <person name="Shkoporov A.N."/>
            <person name="Stockdale S.R."/>
            <person name="Guerin E."/>
            <person name="Ross R.P."/>
            <person name="Hill C."/>
        </authorList>
    </citation>
    <scope>NUCLEOTIDE SEQUENCE [LARGE SCALE GENOMIC DNA]</scope>
</reference>
<accession>A0A7M1RTK3</accession>
<dbReference type="EMBL" id="MT774409">
    <property type="protein sequence ID" value="QOR57777.1"/>
    <property type="molecule type" value="Genomic_DNA"/>
</dbReference>
<name>A0A7M1RTK3_9CAUD</name>
<proteinExistence type="predicted"/>
<dbReference type="GeneID" id="65131936"/>
<evidence type="ECO:0000313" key="1">
    <source>
        <dbReference type="EMBL" id="QOR57777.1"/>
    </source>
</evidence>
<sequence length="160" mass="18020">MKHSIWHLAMYTIALAVAFVMLLHITSCDGRTDKSQKATMDSVVVAEQIEGIVNPQFDNVSAVLTYKDELSTSEYEDSVFRQMSPTMVFNIATVVINRDGFATKTSIVKEYEHGKQIYDGLPKNIPDSITHPNQLSSEISTKDTMINGKKVRIKTIKEYE</sequence>
<evidence type="ECO:0000313" key="2">
    <source>
        <dbReference type="Proteomes" id="UP000594129"/>
    </source>
</evidence>
<dbReference type="RefSeq" id="YP_010113417.1">
    <property type="nucleotide sequence ID" value="NC_055902.1"/>
</dbReference>
<keyword evidence="2" id="KW-1185">Reference proteome</keyword>
<dbReference type="Proteomes" id="UP000594129">
    <property type="component" value="Segment"/>
</dbReference>
<protein>
    <submittedName>
        <fullName evidence="1">Uncharacterized protein</fullName>
    </submittedName>
</protein>
<organism evidence="1 2">
    <name type="scientific">uncultured phage cr131_1</name>
    <dbReference type="NCBI Taxonomy" id="2772093"/>
    <lineage>
        <taxon>Viruses</taxon>
        <taxon>Duplodnaviria</taxon>
        <taxon>Heunggongvirae</taxon>
        <taxon>Uroviricota</taxon>
        <taxon>Caudoviricetes</taxon>
        <taxon>Crassvirales</taxon>
        <taxon>Suoliviridae</taxon>
        <taxon>Oafivirinae</taxon>
        <taxon>Cacepaovirus</taxon>
        <taxon>Cacepaovirus simiae</taxon>
    </lineage>
</organism>